<sequence>MSYLQGPFSKKPSLRAVISLFGLWLAMLSPILIFGQDDLNVHGVVSDAMTSSKISEVKVSVKKNGSVHDSFTTRANGKYEFYLDSDAQYEFVFKKDGFANRTLIIDATSVPAEFIGAGLLMSVDMSMYEITEAMKGQDLSVFDPPIGKSKYDPVENDMVWDYDHTAKVKAAITSFIRDAEKRQKELDKDATDAEKAVAENEAKFNQFVKDGEAAMGKQNFQDAVLNFKAALEIKPNDLIVKGKLGDAETKYNALQAKNKLDADYSAALDAGDGFIRTEEFQKAIDSYNAALALKPGEKYPTDQIALATKTMEERAANMKKQEQFNPLMAEGEKLFKDKEYENSLAKYQEAKKVFPDDKEVARKITEVTDAIANKDAIAAKLAKYDGLIASADQKFSAKEYQAALIDYEAAGELLPDEAYPPQRIAEAEAKIAALANAAEQQKAFDALIADGDKAMTATDYQTAIDKYTEALVIFSDDATAKSKLKDAQSIFGEKQAAAQKQENYDALIVEADDLFKDEELSPAKAKYEEARKLIPEETYPLDQITKIDARLKALAASAEAQENYDAAMAAGTTAVEGKKYTEAITQFETALGIVPKDKEATSALENAKALKKEFDANQETEAAYAEKLASADKKMANEAFAEARTEYLDAQGLKPDETYPQTQIELIDATLAQRKVEAAKAAEQDALEAEYQKFINAGDAAIGKSDFAEAISRYEDALGVKAGDVIAQAKLDEAKAAQKAKLQASEINEQYTEWITRGDEKLGESALDDALAAYREASQLKAEEEYPKNQIKLIEERIATEAKAAADADAKAKAEQVNALILQGDNMVKESAFENGIVKYNEALALAPERADIQPKIDAAMSKMLAYQEAAGVDEAYEAAISEADKDFGKSNWQRAKASYEQAVQIKSGEQYPKDQITEIEAKIAAEEAAAEAERQKQIQSEFDDFIADGDKSFKKQKYEDALVQYEDALALIPSSELALEKIGEVNELLGALDKELADQRKYDKLVGEGDALFAEADYEMARLKFLDAKELKPEEKYPEKKIQEIDIQLEKLRLAAMANEADALNQQYREAVKSGDALMVDQNYESAITAFEGALELKPDEIYPQGQIERANLMIKEKAEDAARKQRLADRKKTEEEKPKRANEKLSRVNSNSEEQAEQFMRDAREAQEREKYERIKKLKDQQASNVENRENESKEARDAEYNRIAEMKAQDQFAEAKALSDEKAKTSVQYKQALMDSREIRAETHDVLTKEAFDNIRKDAAKRKGWMADRESLHEEQTAKFTKQRENQLKQIQEWSYASAEERMKMSEKIQKEALKRYSENQQAEESRKESIAQIKEWETEIGEQRASLLSNNLEDIKAYAAKNREAQQTSATRQMEKNDRKVTDGARKIQQEKARYSTALDDASAQADIRRAEAAEDLSNVQSNEPKAYNDYFRSQLAENYPAGVSEESATLGNKVIITRIVVKGNRGDEYKKVLDKAGNYYFKNGQSISENTWNRETIEAFNKKD</sequence>
<evidence type="ECO:0000256" key="1">
    <source>
        <dbReference type="PROSITE-ProRule" id="PRU00339"/>
    </source>
</evidence>
<feature type="coiled-coil region" evidence="2">
    <location>
        <begin position="176"/>
        <end position="203"/>
    </location>
</feature>
<gene>
    <name evidence="4" type="ORF">G3O08_11805</name>
</gene>
<dbReference type="Gene3D" id="1.25.40.10">
    <property type="entry name" value="Tetratricopeptide repeat domain"/>
    <property type="match status" value="3"/>
</dbReference>
<feature type="region of interest" description="Disordered" evidence="3">
    <location>
        <begin position="1367"/>
        <end position="1390"/>
    </location>
</feature>
<evidence type="ECO:0008006" key="6">
    <source>
        <dbReference type="Google" id="ProtNLM"/>
    </source>
</evidence>
<feature type="compositionally biased region" description="Basic and acidic residues" evidence="3">
    <location>
        <begin position="1161"/>
        <end position="1170"/>
    </location>
</feature>
<reference evidence="4 5" key="1">
    <citation type="submission" date="2020-02" db="EMBL/GenBank/DDBJ databases">
        <title>Out from the shadows clarifying the taxonomy of the family Cryomorphaceae and related taxa by utilizing the GTDB taxonomic framework.</title>
        <authorList>
            <person name="Bowman J.P."/>
        </authorList>
    </citation>
    <scope>NUCLEOTIDE SEQUENCE [LARGE SCALE GENOMIC DNA]</scope>
    <source>
        <strain evidence="4 5">QSSC 1-22</strain>
    </source>
</reference>
<evidence type="ECO:0000256" key="3">
    <source>
        <dbReference type="SAM" id="MobiDB-lite"/>
    </source>
</evidence>
<keyword evidence="5" id="KW-1185">Reference proteome</keyword>
<dbReference type="PROSITE" id="PS50005">
    <property type="entry name" value="TPR"/>
    <property type="match status" value="3"/>
</dbReference>
<accession>A0A7K3WR84</accession>
<comment type="caution">
    <text evidence="4">The sequence shown here is derived from an EMBL/GenBank/DDBJ whole genome shotgun (WGS) entry which is preliminary data.</text>
</comment>
<dbReference type="InterPro" id="IPR011990">
    <property type="entry name" value="TPR-like_helical_dom_sf"/>
</dbReference>
<feature type="repeat" description="TPR" evidence="1">
    <location>
        <begin position="204"/>
        <end position="237"/>
    </location>
</feature>
<feature type="compositionally biased region" description="Basic and acidic residues" evidence="3">
    <location>
        <begin position="1125"/>
        <end position="1148"/>
    </location>
</feature>
<keyword evidence="2" id="KW-0175">Coiled coil</keyword>
<feature type="compositionally biased region" description="Basic and acidic residues" evidence="3">
    <location>
        <begin position="1377"/>
        <end position="1390"/>
    </location>
</feature>
<dbReference type="SUPFAM" id="SSF48452">
    <property type="entry name" value="TPR-like"/>
    <property type="match status" value="5"/>
</dbReference>
<dbReference type="EMBL" id="JAAGVY010000021">
    <property type="protein sequence ID" value="NEN24187.1"/>
    <property type="molecule type" value="Genomic_DNA"/>
</dbReference>
<proteinExistence type="predicted"/>
<evidence type="ECO:0000313" key="5">
    <source>
        <dbReference type="Proteomes" id="UP000486602"/>
    </source>
</evidence>
<keyword evidence="1" id="KW-0802">TPR repeat</keyword>
<dbReference type="Gene3D" id="2.60.40.1120">
    <property type="entry name" value="Carboxypeptidase-like, regulatory domain"/>
    <property type="match status" value="1"/>
</dbReference>
<organism evidence="4 5">
    <name type="scientific">Cryomorpha ignava</name>
    <dbReference type="NCBI Taxonomy" id="101383"/>
    <lineage>
        <taxon>Bacteria</taxon>
        <taxon>Pseudomonadati</taxon>
        <taxon>Bacteroidota</taxon>
        <taxon>Flavobacteriia</taxon>
        <taxon>Flavobacteriales</taxon>
        <taxon>Cryomorphaceae</taxon>
        <taxon>Cryomorpha</taxon>
    </lineage>
</organism>
<evidence type="ECO:0000256" key="2">
    <source>
        <dbReference type="SAM" id="Coils"/>
    </source>
</evidence>
<name>A0A7K3WR84_9FLAO</name>
<evidence type="ECO:0000313" key="4">
    <source>
        <dbReference type="EMBL" id="NEN24187.1"/>
    </source>
</evidence>
<protein>
    <recommendedName>
        <fullName evidence="6">Tetratricopeptide repeat protein</fullName>
    </recommendedName>
</protein>
<feature type="repeat" description="TPR" evidence="1">
    <location>
        <begin position="1069"/>
        <end position="1102"/>
    </location>
</feature>
<dbReference type="SMART" id="SM00028">
    <property type="entry name" value="TPR"/>
    <property type="match status" value="12"/>
</dbReference>
<feature type="repeat" description="TPR" evidence="1">
    <location>
        <begin position="264"/>
        <end position="297"/>
    </location>
</feature>
<feature type="coiled-coil region" evidence="2">
    <location>
        <begin position="1048"/>
        <end position="1075"/>
    </location>
</feature>
<dbReference type="RefSeq" id="WP_163285580.1">
    <property type="nucleotide sequence ID" value="NZ_JAAGVY010000021.1"/>
</dbReference>
<feature type="region of interest" description="Disordered" evidence="3">
    <location>
        <begin position="1125"/>
        <end position="1170"/>
    </location>
</feature>
<dbReference type="InterPro" id="IPR019734">
    <property type="entry name" value="TPR_rpt"/>
</dbReference>
<dbReference type="Proteomes" id="UP000486602">
    <property type="component" value="Unassembled WGS sequence"/>
</dbReference>